<protein>
    <submittedName>
        <fullName evidence="2">Uncharacterized protein</fullName>
    </submittedName>
</protein>
<feature type="compositionally biased region" description="Basic and acidic residues" evidence="1">
    <location>
        <begin position="60"/>
        <end position="103"/>
    </location>
</feature>
<sequence length="109" mass="12126">MSIQPIDLQTLFAHLHSVGKEQAILKDAAVLQQEAQGSELVKETQHRDKSVNEAGEMEDGPGKVEDGKNRNPQSEEEKSKKKKQEEENDGEGRQIYEDPDIGKNIDISG</sequence>
<dbReference type="AlphaFoldDB" id="E1R5V0"/>
<gene>
    <name evidence="2" type="ordered locus">Spirs_1588</name>
</gene>
<proteinExistence type="predicted"/>
<keyword evidence="3" id="KW-1185">Reference proteome</keyword>
<dbReference type="STRING" id="573413.Spirs_1588"/>
<dbReference type="RefSeq" id="WP_013254179.1">
    <property type="nucleotide sequence ID" value="NC_014364.1"/>
</dbReference>
<dbReference type="EMBL" id="CP002116">
    <property type="protein sequence ID" value="ADK80715.1"/>
    <property type="molecule type" value="Genomic_DNA"/>
</dbReference>
<organism evidence="2 3">
    <name type="scientific">Sediminispirochaeta smaragdinae (strain DSM 11293 / JCM 15392 / SEBR 4228)</name>
    <name type="common">Spirochaeta smaragdinae</name>
    <dbReference type="NCBI Taxonomy" id="573413"/>
    <lineage>
        <taxon>Bacteria</taxon>
        <taxon>Pseudomonadati</taxon>
        <taxon>Spirochaetota</taxon>
        <taxon>Spirochaetia</taxon>
        <taxon>Spirochaetales</taxon>
        <taxon>Spirochaetaceae</taxon>
        <taxon>Sediminispirochaeta</taxon>
    </lineage>
</organism>
<evidence type="ECO:0000313" key="2">
    <source>
        <dbReference type="EMBL" id="ADK80715.1"/>
    </source>
</evidence>
<evidence type="ECO:0000256" key="1">
    <source>
        <dbReference type="SAM" id="MobiDB-lite"/>
    </source>
</evidence>
<name>E1R5V0_SEDSS</name>
<reference evidence="2 3" key="1">
    <citation type="journal article" date="2010" name="Stand. Genomic Sci.">
        <title>Complete genome sequence of Spirochaeta smaragdinae type strain (SEBR 4228).</title>
        <authorList>
            <person name="Mavromatis K."/>
            <person name="Yasawong M."/>
            <person name="Chertkov O."/>
            <person name="Lapidus A."/>
            <person name="Lucas S."/>
            <person name="Nolan M."/>
            <person name="Del Rio T.G."/>
            <person name="Tice H."/>
            <person name="Cheng J.F."/>
            <person name="Pitluck S."/>
            <person name="Liolios K."/>
            <person name="Ivanova N."/>
            <person name="Tapia R."/>
            <person name="Han C."/>
            <person name="Bruce D."/>
            <person name="Goodwin L."/>
            <person name="Pati A."/>
            <person name="Chen A."/>
            <person name="Palaniappan K."/>
            <person name="Land M."/>
            <person name="Hauser L."/>
            <person name="Chang Y.J."/>
            <person name="Jeffries C.D."/>
            <person name="Detter J.C."/>
            <person name="Rohde M."/>
            <person name="Brambilla E."/>
            <person name="Spring S."/>
            <person name="Goker M."/>
            <person name="Sikorski J."/>
            <person name="Woyke T."/>
            <person name="Bristow J."/>
            <person name="Eisen J.A."/>
            <person name="Markowitz V."/>
            <person name="Hugenholtz P."/>
            <person name="Klenk H.P."/>
            <person name="Kyrpides N.C."/>
        </authorList>
    </citation>
    <scope>NUCLEOTIDE SEQUENCE [LARGE SCALE GENOMIC DNA]</scope>
    <source>
        <strain evidence="3">DSM 11293 / JCM 15392 / SEBR 4228</strain>
    </source>
</reference>
<accession>E1R5V0</accession>
<dbReference type="OrthoDB" id="361694at2"/>
<evidence type="ECO:0000313" key="3">
    <source>
        <dbReference type="Proteomes" id="UP000002318"/>
    </source>
</evidence>
<dbReference type="Proteomes" id="UP000002318">
    <property type="component" value="Chromosome"/>
</dbReference>
<feature type="region of interest" description="Disordered" evidence="1">
    <location>
        <begin position="37"/>
        <end position="109"/>
    </location>
</feature>
<feature type="compositionally biased region" description="Basic and acidic residues" evidence="1">
    <location>
        <begin position="40"/>
        <end position="51"/>
    </location>
</feature>
<dbReference type="KEGG" id="ssm:Spirs_1588"/>
<dbReference type="eggNOG" id="ENOG502ZX4S">
    <property type="taxonomic scope" value="Bacteria"/>
</dbReference>
<dbReference type="HOGENOM" id="CLU_171168_0_0_12"/>